<feature type="compositionally biased region" description="Polar residues" evidence="1">
    <location>
        <begin position="9"/>
        <end position="22"/>
    </location>
</feature>
<dbReference type="InterPro" id="IPR032710">
    <property type="entry name" value="NTF2-like_dom_sf"/>
</dbReference>
<evidence type="ECO:0000256" key="1">
    <source>
        <dbReference type="SAM" id="MobiDB-lite"/>
    </source>
</evidence>
<name>U5EG59_NOCAS</name>
<dbReference type="STRING" id="1824.SAMN05444423_108168"/>
<feature type="region of interest" description="Disordered" evidence="1">
    <location>
        <begin position="1"/>
        <end position="22"/>
    </location>
</feature>
<organism evidence="3 4">
    <name type="scientific">Nocardia asteroides NBRC 15531</name>
    <dbReference type="NCBI Taxonomy" id="1110697"/>
    <lineage>
        <taxon>Bacteria</taxon>
        <taxon>Bacillati</taxon>
        <taxon>Actinomycetota</taxon>
        <taxon>Actinomycetes</taxon>
        <taxon>Mycobacteriales</taxon>
        <taxon>Nocardiaceae</taxon>
        <taxon>Nocardia</taxon>
    </lineage>
</organism>
<evidence type="ECO:0000259" key="2">
    <source>
        <dbReference type="Pfam" id="PF12680"/>
    </source>
</evidence>
<dbReference type="InterPro" id="IPR037401">
    <property type="entry name" value="SnoaL-like"/>
</dbReference>
<dbReference type="eggNOG" id="COG0425">
    <property type="taxonomic scope" value="Bacteria"/>
</dbReference>
<keyword evidence="4" id="KW-1185">Reference proteome</keyword>
<feature type="domain" description="SnoaL-like" evidence="2">
    <location>
        <begin position="27"/>
        <end position="131"/>
    </location>
</feature>
<dbReference type="SUPFAM" id="SSF54427">
    <property type="entry name" value="NTF2-like"/>
    <property type="match status" value="1"/>
</dbReference>
<dbReference type="Pfam" id="PF12680">
    <property type="entry name" value="SnoaL_2"/>
    <property type="match status" value="1"/>
</dbReference>
<dbReference type="AlphaFoldDB" id="U5EG59"/>
<reference evidence="3 4" key="1">
    <citation type="journal article" date="2014" name="BMC Genomics">
        <title>Genome based analysis of type-I polyketide synthase and nonribosomal peptide synthetase gene clusters in seven strains of five representative Nocardia species.</title>
        <authorList>
            <person name="Komaki H."/>
            <person name="Ichikawa N."/>
            <person name="Hosoyama A."/>
            <person name="Takahashi-Nakaguchi A."/>
            <person name="Matsuzawa T."/>
            <person name="Suzuki K."/>
            <person name="Fujita N."/>
            <person name="Gonoi T."/>
        </authorList>
    </citation>
    <scope>NUCLEOTIDE SEQUENCE [LARGE SCALE GENOMIC DNA]</scope>
    <source>
        <strain evidence="3 4">NBRC 15531</strain>
    </source>
</reference>
<sequence>MPVAAADTSPMTTSTLPQQTTDSPVDQAFLAALTRRDFPAMTACLSPDVRLRGLIPPGPFDATGAEPVIDRFRGWFGGPDTFAVVDSGREHRGGKLALHWLVRMVPAHDPGAARIAEQRVFLTVDHDRITSIDLLCSGWQPAV</sequence>
<dbReference type="Gene3D" id="3.10.450.50">
    <property type="match status" value="1"/>
</dbReference>
<dbReference type="EMBL" id="BAFO02000021">
    <property type="protein sequence ID" value="GAD84129.1"/>
    <property type="molecule type" value="Genomic_DNA"/>
</dbReference>
<comment type="caution">
    <text evidence="3">The sequence shown here is derived from an EMBL/GenBank/DDBJ whole genome shotgun (WGS) entry which is preliminary data.</text>
</comment>
<accession>U5EG59</accession>
<evidence type="ECO:0000313" key="3">
    <source>
        <dbReference type="EMBL" id="GAD84129.1"/>
    </source>
</evidence>
<protein>
    <recommendedName>
        <fullName evidence="2">SnoaL-like domain-containing protein</fullName>
    </recommendedName>
</protein>
<gene>
    <name evidence="3" type="ORF">NCAST_21_00780</name>
</gene>
<dbReference type="Proteomes" id="UP000017048">
    <property type="component" value="Unassembled WGS sequence"/>
</dbReference>
<proteinExistence type="predicted"/>
<evidence type="ECO:0000313" key="4">
    <source>
        <dbReference type="Proteomes" id="UP000017048"/>
    </source>
</evidence>